<evidence type="ECO:0000256" key="7">
    <source>
        <dbReference type="SAM" id="MobiDB-lite"/>
    </source>
</evidence>
<dbReference type="SMART" id="SM00355">
    <property type="entry name" value="ZnF_C2H2"/>
    <property type="match status" value="10"/>
</dbReference>
<evidence type="ECO:0000256" key="3">
    <source>
        <dbReference type="ARBA" id="ARBA00022737"/>
    </source>
</evidence>
<feature type="domain" description="C2H2-type" evidence="8">
    <location>
        <begin position="749"/>
        <end position="776"/>
    </location>
</feature>
<organism evidence="9 10">
    <name type="scientific">Frankliniella occidentalis</name>
    <name type="common">Western flower thrips</name>
    <name type="synonym">Euthrips occidentalis</name>
    <dbReference type="NCBI Taxonomy" id="133901"/>
    <lineage>
        <taxon>Eukaryota</taxon>
        <taxon>Metazoa</taxon>
        <taxon>Ecdysozoa</taxon>
        <taxon>Arthropoda</taxon>
        <taxon>Hexapoda</taxon>
        <taxon>Insecta</taxon>
        <taxon>Pterygota</taxon>
        <taxon>Neoptera</taxon>
        <taxon>Paraneoptera</taxon>
        <taxon>Thysanoptera</taxon>
        <taxon>Terebrantia</taxon>
        <taxon>Thripoidea</taxon>
        <taxon>Thripidae</taxon>
        <taxon>Frankliniella</taxon>
    </lineage>
</organism>
<evidence type="ECO:0000256" key="2">
    <source>
        <dbReference type="ARBA" id="ARBA00022723"/>
    </source>
</evidence>
<dbReference type="InterPro" id="IPR036236">
    <property type="entry name" value="Znf_C2H2_sf"/>
</dbReference>
<keyword evidence="5" id="KW-0862">Zinc</keyword>
<feature type="compositionally biased region" description="Low complexity" evidence="7">
    <location>
        <begin position="179"/>
        <end position="191"/>
    </location>
</feature>
<dbReference type="Pfam" id="PF00096">
    <property type="entry name" value="zf-C2H2"/>
    <property type="match status" value="4"/>
</dbReference>
<protein>
    <submittedName>
        <fullName evidence="10">Myoneurin</fullName>
    </submittedName>
</protein>
<sequence length="1158" mass="129240">MKCNLCLEVVKNYKALKAHKKNLGSQVSCSTCDQMCPNEICLSCHVRNVHNNSVYEVYTIDDASNDEGEEEGSENYGYSVSVSDPVAPLRITIKQEKEEVYERLASPSYSDSNPPTPPTPSFQVPPTPSPPAVYESEHSDEDGGEEEEEDEYEPYASDESVGARKGKKSKRKSLRSTRRSSANSTRYSLSSEESDHDESGDFSYSPQSLSESDEGSGDAEWERPENLSGTSKRKTRKKNQISDDDSDVDPDWRKTKGSSSNNKKRGKRKRGPLSDDSENDVSWGVAQNSSRSVKKKSLKRKDISSDDDSDYDPDWNRDESAPKVIKKKPSGRRGRKKKLQVQFFLPAIPVPKVNRPRAKGIIGQKAQDAAAALAQAVEDMETTVPELKTVIKPVRRSITKASLKRYNETLDDEDDEYVLDVKPEPKDVEDSPQSVQNQVQIDSQAEIQRTGNNEFPNGNSQPQSDTSQTAKSWEDEKEEQVVIKAEPYDFQDDDQSTDLYFSRKFCENNTIYENSNSPTEKPDSEAGDISDSKKELRYVCKMCGRALQYRSHLIRHLRRVHDGEGVEEVMRRMMKCRFCDKPYTNELSLINHEKLHDGTSKMKCNKCEERFDDKNALRRHQRKTHWEHAPVECEICKKQLSDNTCLKAHMKHMHGAEEKKVTIFTCETCGRKLHTKTAFQNHVASKCGTNLLFPCETCGKSFSFKGSLKAHQLLHTGVKSFLCKFCGKSFHQKGEMKRHERKHTGEKPFICEVCGRAFAYRESLLGHSAVHTGSGSQTENPEQSTEVETPQEDKNGSQPSAAVEGINVLSGTVKFSQASSASSEGHISLNEPKTSPTEGCAIRQENNNKQVIEHSITITQTQPQNVQTNVVTISHITPTQISSVIKSTPIIHVKPTSALQSLPKETKTTTDGTQTHGNSSNVSNRSATQFNQMHIANEKNVTPQSNFSTSPYVENSFRQGNQVNPNDRRFAQFNMENYAGRTDQYFDRQSLVRHELGRQVMPVDRQPTRFLDWTGGVQFAGIDSRNVMQSYPAASIPHTAGYPNLHSSHLGNYAAAHTASHSNTHASVYGGNGMMPGPVGFPAFTTNNQIGMGYTANNIPAHSVTHSNSYPVSHMSHLEALFGHFTHPSGTVNNSFPRLSSHNVGNPGNPSLPGNHRV</sequence>
<dbReference type="GO" id="GO:0000981">
    <property type="term" value="F:DNA-binding transcription factor activity, RNA polymerase II-specific"/>
    <property type="evidence" value="ECO:0007669"/>
    <property type="project" value="TreeGrafter"/>
</dbReference>
<dbReference type="OrthoDB" id="654211at2759"/>
<feature type="compositionally biased region" description="Polar residues" evidence="7">
    <location>
        <begin position="771"/>
        <end position="788"/>
    </location>
</feature>
<feature type="region of interest" description="Disordered" evidence="7">
    <location>
        <begin position="511"/>
        <end position="530"/>
    </location>
</feature>
<keyword evidence="9" id="KW-1185">Reference proteome</keyword>
<proteinExistence type="inferred from homology"/>
<feature type="compositionally biased region" description="Acidic residues" evidence="7">
    <location>
        <begin position="138"/>
        <end position="153"/>
    </location>
</feature>
<feature type="compositionally biased region" description="Polar residues" evidence="7">
    <location>
        <begin position="431"/>
        <end position="471"/>
    </location>
</feature>
<dbReference type="PANTHER" id="PTHR24384">
    <property type="entry name" value="FINGER PUTATIVE TRANSCRIPTION FACTOR FAMILY-RELATED"/>
    <property type="match status" value="1"/>
</dbReference>
<dbReference type="InterPro" id="IPR050752">
    <property type="entry name" value="C2H2-ZF_domain"/>
</dbReference>
<dbReference type="PROSITE" id="PS00028">
    <property type="entry name" value="ZINC_FINGER_C2H2_1"/>
    <property type="match status" value="8"/>
</dbReference>
<dbReference type="PROSITE" id="PS50157">
    <property type="entry name" value="ZINC_FINGER_C2H2_2"/>
    <property type="match status" value="7"/>
</dbReference>
<evidence type="ECO:0000313" key="10">
    <source>
        <dbReference type="RefSeq" id="XP_052125567.1"/>
    </source>
</evidence>
<dbReference type="FunFam" id="3.30.160.60:FF:000038">
    <property type="entry name" value="Zinc finger protein 624"/>
    <property type="match status" value="1"/>
</dbReference>
<reference evidence="10" key="1">
    <citation type="submission" date="2025-08" db="UniProtKB">
        <authorList>
            <consortium name="RefSeq"/>
        </authorList>
    </citation>
    <scope>IDENTIFICATION</scope>
    <source>
        <tissue evidence="10">Whole organism</tissue>
    </source>
</reference>
<evidence type="ECO:0000256" key="1">
    <source>
        <dbReference type="ARBA" id="ARBA00006991"/>
    </source>
</evidence>
<dbReference type="GO" id="GO:0000978">
    <property type="term" value="F:RNA polymerase II cis-regulatory region sequence-specific DNA binding"/>
    <property type="evidence" value="ECO:0007669"/>
    <property type="project" value="TreeGrafter"/>
</dbReference>
<dbReference type="Gene3D" id="3.30.160.60">
    <property type="entry name" value="Classic Zinc Finger"/>
    <property type="match status" value="6"/>
</dbReference>
<evidence type="ECO:0000256" key="4">
    <source>
        <dbReference type="ARBA" id="ARBA00022771"/>
    </source>
</evidence>
<evidence type="ECO:0000313" key="9">
    <source>
        <dbReference type="Proteomes" id="UP000504606"/>
    </source>
</evidence>
<feature type="region of interest" description="Disordered" evidence="7">
    <location>
        <begin position="102"/>
        <end position="338"/>
    </location>
</feature>
<feature type="domain" description="C2H2-type" evidence="8">
    <location>
        <begin position="721"/>
        <end position="748"/>
    </location>
</feature>
<feature type="compositionally biased region" description="Basic residues" evidence="7">
    <location>
        <begin position="164"/>
        <end position="178"/>
    </location>
</feature>
<feature type="region of interest" description="Disordered" evidence="7">
    <location>
        <begin position="412"/>
        <end position="489"/>
    </location>
</feature>
<dbReference type="Proteomes" id="UP000504606">
    <property type="component" value="Unplaced"/>
</dbReference>
<feature type="region of interest" description="Disordered" evidence="7">
    <location>
        <begin position="903"/>
        <end position="924"/>
    </location>
</feature>
<dbReference type="AlphaFoldDB" id="A0A9C6WRJ1"/>
<dbReference type="GO" id="GO:0005634">
    <property type="term" value="C:nucleus"/>
    <property type="evidence" value="ECO:0007669"/>
    <property type="project" value="UniProtKB-SubCell"/>
</dbReference>
<name>A0A9C6WRJ1_FRAOC</name>
<keyword evidence="4 6" id="KW-0863">Zinc-finger</keyword>
<gene>
    <name evidence="10" type="primary">LOC113205393</name>
</gene>
<feature type="domain" description="C2H2-type" evidence="8">
    <location>
        <begin position="574"/>
        <end position="601"/>
    </location>
</feature>
<feature type="region of interest" description="Disordered" evidence="7">
    <location>
        <begin position="1133"/>
        <end position="1158"/>
    </location>
</feature>
<dbReference type="KEGG" id="foc:113205393"/>
<feature type="domain" description="C2H2-type" evidence="8">
    <location>
        <begin position="538"/>
        <end position="566"/>
    </location>
</feature>
<feature type="compositionally biased region" description="Polar residues" evidence="7">
    <location>
        <begin position="820"/>
        <end position="837"/>
    </location>
</feature>
<keyword evidence="3" id="KW-0677">Repeat</keyword>
<dbReference type="RefSeq" id="XP_052125567.1">
    <property type="nucleotide sequence ID" value="XM_052269607.1"/>
</dbReference>
<dbReference type="PANTHER" id="PTHR24384:SF218">
    <property type="entry name" value="ZINC FINGER PROTEIN 502"/>
    <property type="match status" value="1"/>
</dbReference>
<feature type="domain" description="C2H2-type" evidence="8">
    <location>
        <begin position="631"/>
        <end position="659"/>
    </location>
</feature>
<evidence type="ECO:0000259" key="8">
    <source>
        <dbReference type="PROSITE" id="PS50157"/>
    </source>
</evidence>
<comment type="similarity">
    <text evidence="1">Belongs to the krueppel C2H2-type zinc-finger protein family.</text>
</comment>
<feature type="compositionally biased region" description="Pro residues" evidence="7">
    <location>
        <begin position="114"/>
        <end position="131"/>
    </location>
</feature>
<dbReference type="GeneID" id="113205393"/>
<evidence type="ECO:0000256" key="5">
    <source>
        <dbReference type="ARBA" id="ARBA00022833"/>
    </source>
</evidence>
<feature type="compositionally biased region" description="Basic residues" evidence="7">
    <location>
        <begin position="324"/>
        <end position="338"/>
    </location>
</feature>
<dbReference type="InterPro" id="IPR013087">
    <property type="entry name" value="Znf_C2H2_type"/>
</dbReference>
<feature type="compositionally biased region" description="Polar residues" evidence="7">
    <location>
        <begin position="1133"/>
        <end position="1149"/>
    </location>
</feature>
<accession>A0A9C6WRJ1</accession>
<feature type="domain" description="C2H2-type" evidence="8">
    <location>
        <begin position="602"/>
        <end position="630"/>
    </location>
</feature>
<feature type="compositionally biased region" description="Basic and acidic residues" evidence="7">
    <location>
        <begin position="419"/>
        <end position="429"/>
    </location>
</feature>
<feature type="compositionally biased region" description="Basic and acidic residues" evidence="7">
    <location>
        <begin position="520"/>
        <end position="530"/>
    </location>
</feature>
<dbReference type="GO" id="GO:0008270">
    <property type="term" value="F:zinc ion binding"/>
    <property type="evidence" value="ECO:0007669"/>
    <property type="project" value="UniProtKB-KW"/>
</dbReference>
<evidence type="ECO:0000256" key="6">
    <source>
        <dbReference type="PROSITE-ProRule" id="PRU00042"/>
    </source>
</evidence>
<dbReference type="FunFam" id="3.30.160.60:FF:000345">
    <property type="entry name" value="Zinc finger protein Gfi-1"/>
    <property type="match status" value="1"/>
</dbReference>
<feature type="compositionally biased region" description="Basic residues" evidence="7">
    <location>
        <begin position="262"/>
        <end position="271"/>
    </location>
</feature>
<keyword evidence="2" id="KW-0479">Metal-binding</keyword>
<feature type="domain" description="C2H2-type" evidence="8">
    <location>
        <begin position="693"/>
        <end position="720"/>
    </location>
</feature>
<feature type="region of interest" description="Disordered" evidence="7">
    <location>
        <begin position="820"/>
        <end position="840"/>
    </location>
</feature>
<feature type="region of interest" description="Disordered" evidence="7">
    <location>
        <begin position="769"/>
        <end position="800"/>
    </location>
</feature>
<dbReference type="SUPFAM" id="SSF57667">
    <property type="entry name" value="beta-beta-alpha zinc fingers"/>
    <property type="match status" value="5"/>
</dbReference>
<dbReference type="FunFam" id="3.30.160.60:FF:000624">
    <property type="entry name" value="zinc finger protein 697"/>
    <property type="match status" value="1"/>
</dbReference>